<dbReference type="EMBL" id="JACOPQ010000007">
    <property type="protein sequence ID" value="MBC5737426.1"/>
    <property type="molecule type" value="Genomic_DNA"/>
</dbReference>
<organism evidence="3 4">
    <name type="scientific">Lawsonibacter faecis</name>
    <dbReference type="NCBI Taxonomy" id="2763052"/>
    <lineage>
        <taxon>Bacteria</taxon>
        <taxon>Bacillati</taxon>
        <taxon>Bacillota</taxon>
        <taxon>Clostridia</taxon>
        <taxon>Eubacteriales</taxon>
        <taxon>Oscillospiraceae</taxon>
        <taxon>Lawsonibacter</taxon>
    </lineage>
</organism>
<keyword evidence="4" id="KW-1185">Reference proteome</keyword>
<dbReference type="RefSeq" id="WP_186919236.1">
    <property type="nucleotide sequence ID" value="NZ_JACOPQ010000007.1"/>
</dbReference>
<accession>A0A8J6JDC6</accession>
<protein>
    <submittedName>
        <fullName evidence="3">DUF4397 domain-containing protein</fullName>
    </submittedName>
</protein>
<dbReference type="InterPro" id="IPR025510">
    <property type="entry name" value="DUF4397"/>
</dbReference>
<sequence>MENYEMPSMRGMFSRAADQPATPPPEDYPVVPLPPVVPDDQQPAPDYPVPPIAGEENPPVEGPVFPVPPIAGGENPPVEGPVFPVPPIAGPGNPPVAPGPVYPVSGYCTVRFLNAVTDFDPMRVLIGGRVVADNLGYGDVGSYYRVRDGFRTVTITSAQNPRIVLYRQSVPFAVNEIITLAIVRGTNGLELVRVSDIPCQNRPRNRACIRAVNLVYNSPALDVILNDGRVVFSDVRYREVTAFKQARPGDYGFYVAQTPYMLSPVYSDIQTLEELPIILANYFLPGFGDVQPLTSSYVDARANSMNTIYIMGAWSRDPVIRTKVVQDF</sequence>
<dbReference type="Pfam" id="PF14344">
    <property type="entry name" value="DUF4397"/>
    <property type="match status" value="1"/>
</dbReference>
<evidence type="ECO:0000313" key="4">
    <source>
        <dbReference type="Proteomes" id="UP000607645"/>
    </source>
</evidence>
<gene>
    <name evidence="3" type="ORF">H8S62_10460</name>
</gene>
<comment type="caution">
    <text evidence="3">The sequence shown here is derived from an EMBL/GenBank/DDBJ whole genome shotgun (WGS) entry which is preliminary data.</text>
</comment>
<feature type="region of interest" description="Disordered" evidence="1">
    <location>
        <begin position="1"/>
        <end position="61"/>
    </location>
</feature>
<evidence type="ECO:0000313" key="3">
    <source>
        <dbReference type="EMBL" id="MBC5737426.1"/>
    </source>
</evidence>
<dbReference type="Proteomes" id="UP000607645">
    <property type="component" value="Unassembled WGS sequence"/>
</dbReference>
<proteinExistence type="predicted"/>
<name>A0A8J6JDC6_9FIRM</name>
<reference evidence="3" key="1">
    <citation type="submission" date="2020-08" db="EMBL/GenBank/DDBJ databases">
        <title>Genome public.</title>
        <authorList>
            <person name="Liu C."/>
            <person name="Sun Q."/>
        </authorList>
    </citation>
    <scope>NUCLEOTIDE SEQUENCE</scope>
    <source>
        <strain evidence="3">NSJ-52</strain>
    </source>
</reference>
<evidence type="ECO:0000259" key="2">
    <source>
        <dbReference type="Pfam" id="PF14344"/>
    </source>
</evidence>
<dbReference type="AlphaFoldDB" id="A0A8J6JDC6"/>
<evidence type="ECO:0000256" key="1">
    <source>
        <dbReference type="SAM" id="MobiDB-lite"/>
    </source>
</evidence>
<feature type="compositionally biased region" description="Pro residues" evidence="1">
    <location>
        <begin position="21"/>
        <end position="37"/>
    </location>
</feature>
<feature type="domain" description="DUF4397" evidence="2">
    <location>
        <begin position="109"/>
        <end position="223"/>
    </location>
</feature>